<proteinExistence type="predicted"/>
<dbReference type="Proteomes" id="UP000008553">
    <property type="component" value="Unassembled WGS sequence"/>
</dbReference>
<dbReference type="Pfam" id="PF06022">
    <property type="entry name" value="Cir_Bir_Yir"/>
    <property type="match status" value="1"/>
</dbReference>
<evidence type="ECO:0000256" key="1">
    <source>
        <dbReference type="SAM" id="Phobius"/>
    </source>
</evidence>
<evidence type="ECO:0000313" key="3">
    <source>
        <dbReference type="Proteomes" id="UP000008553"/>
    </source>
</evidence>
<keyword evidence="1" id="KW-1133">Transmembrane helix</keyword>
<protein>
    <submittedName>
        <fullName evidence="2">Yir3 protein</fullName>
    </submittedName>
</protein>
<comment type="caution">
    <text evidence="2">The sequence shown here is derived from an EMBL/GenBank/DDBJ whole genome shotgun (WGS) entry which is preliminary data.</text>
</comment>
<dbReference type="EMBL" id="AABL01000024">
    <property type="protein sequence ID" value="EAA19151.1"/>
    <property type="molecule type" value="Genomic_DNA"/>
</dbReference>
<keyword evidence="1" id="KW-0812">Transmembrane</keyword>
<organism evidence="2 3">
    <name type="scientific">Plasmodium yoelii yoelii</name>
    <dbReference type="NCBI Taxonomy" id="73239"/>
    <lineage>
        <taxon>Eukaryota</taxon>
        <taxon>Sar</taxon>
        <taxon>Alveolata</taxon>
        <taxon>Apicomplexa</taxon>
        <taxon>Aconoidasida</taxon>
        <taxon>Haemosporida</taxon>
        <taxon>Plasmodiidae</taxon>
        <taxon>Plasmodium</taxon>
        <taxon>Plasmodium (Vinckeia)</taxon>
    </lineage>
</organism>
<feature type="transmembrane region" description="Helical" evidence="1">
    <location>
        <begin position="251"/>
        <end position="276"/>
    </location>
</feature>
<accession>Q7RTA9</accession>
<sequence length="298" mass="34932">MGKMANYIIKLSNKVYWNKTKCKTFAPLRNVISNSDKGVTYQFTTDEDYKNYCTNENCDNDTDKMNARCLHIFDAFFKDKSTFENDAKGNIYIVQYILIWLSYVLSLIESNEAGNRTSFYNKYINGDEKYNKNIDDVTAYKNYKDLIDKNNYILSMDMSIISKFYDAFILLCDICIGVDEDRSNCDNYLEKAKEFAKKYDELNEDYNNGKGSPYNQLLSTLSNDYNNLKNVCNDFPSLPTYSRRLVIKNTLISIGFIFVAVSIFLGIAYKYSLFGFRKRFQKQKLREKIKNIMKKMIH</sequence>
<name>Q7RTA9_PLAYO</name>
<evidence type="ECO:0000313" key="2">
    <source>
        <dbReference type="EMBL" id="EAA19151.1"/>
    </source>
</evidence>
<dbReference type="PaxDb" id="73239-Q7RTA9"/>
<gene>
    <name evidence="2" type="ORF">PY00085</name>
</gene>
<reference evidence="2 3" key="1">
    <citation type="journal article" date="2002" name="Nature">
        <title>Genome sequence and comparative analysis of the model rodent malaria parasite Plasmodium yoelii yoelii.</title>
        <authorList>
            <person name="Carlton J.M."/>
            <person name="Angiuoli S.V."/>
            <person name="Suh B.B."/>
            <person name="Kooij T.W."/>
            <person name="Pertea M."/>
            <person name="Silva J.C."/>
            <person name="Ermolaeva M.D."/>
            <person name="Allen J.E."/>
            <person name="Selengut J.D."/>
            <person name="Koo H.L."/>
            <person name="Peterson J.D."/>
            <person name="Pop M."/>
            <person name="Kosack D.S."/>
            <person name="Shumway M.F."/>
            <person name="Bidwell S.L."/>
            <person name="Shallom S.J."/>
            <person name="van Aken S.E."/>
            <person name="Riedmuller S.B."/>
            <person name="Feldblyum T.V."/>
            <person name="Cho J.K."/>
            <person name="Quackenbush J."/>
            <person name="Sedegah M."/>
            <person name="Shoaibi A."/>
            <person name="Cummings L.M."/>
            <person name="Florens L."/>
            <person name="Yates J.R."/>
            <person name="Raine J.D."/>
            <person name="Sinden R.E."/>
            <person name="Harris M.A."/>
            <person name="Cunningham D.A."/>
            <person name="Preiser P.R."/>
            <person name="Bergman L.W."/>
            <person name="Vaidya A.B."/>
            <person name="van Lin L.H."/>
            <person name="Janse C.J."/>
            <person name="Waters A.P."/>
            <person name="Smith H.O."/>
            <person name="White O.R."/>
            <person name="Salzberg S.L."/>
            <person name="Venter J.C."/>
            <person name="Fraser C.M."/>
            <person name="Hoffman S.L."/>
            <person name="Gardner M.J."/>
            <person name="Carucci D.J."/>
        </authorList>
    </citation>
    <scope>NUCLEOTIDE SEQUENCE [LARGE SCALE GENOMIC DNA]</scope>
    <source>
        <strain evidence="2 3">17XNL</strain>
    </source>
</reference>
<dbReference type="NCBIfam" id="TIGR01590">
    <property type="entry name" value="yir-bir-cir_Pla"/>
    <property type="match status" value="1"/>
</dbReference>
<dbReference type="InParanoid" id="Q7RTA9"/>
<dbReference type="AlphaFoldDB" id="Q7RTA9"/>
<keyword evidence="1" id="KW-0472">Membrane</keyword>
<keyword evidence="3" id="KW-1185">Reference proteome</keyword>
<dbReference type="InterPro" id="IPR006477">
    <property type="entry name" value="Yir_bir_cir"/>
</dbReference>